<reference evidence="2 3" key="1">
    <citation type="journal article" date="2020" name="ISME J.">
        <title>Uncovering the hidden diversity of litter-decomposition mechanisms in mushroom-forming fungi.</title>
        <authorList>
            <person name="Floudas D."/>
            <person name="Bentzer J."/>
            <person name="Ahren D."/>
            <person name="Johansson T."/>
            <person name="Persson P."/>
            <person name="Tunlid A."/>
        </authorList>
    </citation>
    <scope>NUCLEOTIDE SEQUENCE [LARGE SCALE GENOMIC DNA]</scope>
    <source>
        <strain evidence="2 3">CBS 146.42</strain>
    </source>
</reference>
<dbReference type="GO" id="GO:0000172">
    <property type="term" value="C:ribonuclease MRP complex"/>
    <property type="evidence" value="ECO:0007669"/>
    <property type="project" value="TreeGrafter"/>
</dbReference>
<dbReference type="InterPro" id="IPR013241">
    <property type="entry name" value="RNase_P_Pop3"/>
</dbReference>
<dbReference type="AlphaFoldDB" id="A0A8H5FXL4"/>
<dbReference type="GO" id="GO:0004526">
    <property type="term" value="F:ribonuclease P activity"/>
    <property type="evidence" value="ECO:0007669"/>
    <property type="project" value="TreeGrafter"/>
</dbReference>
<sequence>MTQERAARVHSQHSQRVKSQNAGDRKVAFKGTLDNPHRVSWPTAPANVQNTILAHLVDLLDGVADFHRNRTSSKKRKRTPEKANELSQRSTRKWIPSGDPAIDQDTSTEDPSTLLLLDHAEKSEPPSILNSLTYGINAVTKRLENQIERSRAKLVLKTSNETKTTEEVPDPIHYLFVCRADVDPSILIDHLPYLVATYNVLRQKDFSPIILATLPKGAESTLAQAMGVRRLAALAIDASSAVSRERLTIVTNSLPLVTAPWLSSTPTGSYIQTHIKQLRTTAPRDMKAAREARMKGKAAAKLRRSEQRTVATITKRAAK</sequence>
<feature type="region of interest" description="Disordered" evidence="1">
    <location>
        <begin position="68"/>
        <end position="109"/>
    </location>
</feature>
<accession>A0A8H5FXL4</accession>
<comment type="caution">
    <text evidence="2">The sequence shown here is derived from an EMBL/GenBank/DDBJ whole genome shotgun (WGS) entry which is preliminary data.</text>
</comment>
<dbReference type="InterPro" id="IPR029064">
    <property type="entry name" value="Ribosomal_eL30-like_sf"/>
</dbReference>
<evidence type="ECO:0000313" key="2">
    <source>
        <dbReference type="EMBL" id="KAF5352679.1"/>
    </source>
</evidence>
<dbReference type="PANTHER" id="PTHR28272:SF1">
    <property type="entry name" value="RIBONUCLEASES P_MRP PROTEIN SUBUNIT POP3"/>
    <property type="match status" value="1"/>
</dbReference>
<keyword evidence="3" id="KW-1185">Reference proteome</keyword>
<gene>
    <name evidence="2" type="ORF">D9756_005959</name>
</gene>
<dbReference type="OrthoDB" id="20109at2759"/>
<dbReference type="GO" id="GO:0005829">
    <property type="term" value="C:cytosol"/>
    <property type="evidence" value="ECO:0007669"/>
    <property type="project" value="TreeGrafter"/>
</dbReference>
<dbReference type="GO" id="GO:0006364">
    <property type="term" value="P:rRNA processing"/>
    <property type="evidence" value="ECO:0007669"/>
    <property type="project" value="InterPro"/>
</dbReference>
<name>A0A8H5FXL4_9AGAR</name>
<dbReference type="Pfam" id="PF08228">
    <property type="entry name" value="RNase_P_pop3"/>
    <property type="match status" value="1"/>
</dbReference>
<dbReference type="GO" id="GO:0008033">
    <property type="term" value="P:tRNA processing"/>
    <property type="evidence" value="ECO:0007669"/>
    <property type="project" value="InterPro"/>
</dbReference>
<evidence type="ECO:0000256" key="1">
    <source>
        <dbReference type="SAM" id="MobiDB-lite"/>
    </source>
</evidence>
<dbReference type="PANTHER" id="PTHR28272">
    <property type="entry name" value="RIBONUCLEASES P/MRP PROTEIN SUBUNIT POP3"/>
    <property type="match status" value="1"/>
</dbReference>
<proteinExistence type="predicted"/>
<dbReference type="GO" id="GO:0034965">
    <property type="term" value="P:intronic box C/D snoRNA processing"/>
    <property type="evidence" value="ECO:0007669"/>
    <property type="project" value="TreeGrafter"/>
</dbReference>
<feature type="region of interest" description="Disordered" evidence="1">
    <location>
        <begin position="296"/>
        <end position="319"/>
    </location>
</feature>
<protein>
    <submittedName>
        <fullName evidence="2">Uncharacterized protein</fullName>
    </submittedName>
</protein>
<dbReference type="Gene3D" id="3.30.1330.30">
    <property type="match status" value="1"/>
</dbReference>
<dbReference type="GO" id="GO:0000171">
    <property type="term" value="F:ribonuclease MRP activity"/>
    <property type="evidence" value="ECO:0007669"/>
    <property type="project" value="TreeGrafter"/>
</dbReference>
<evidence type="ECO:0000313" key="3">
    <source>
        <dbReference type="Proteomes" id="UP000559027"/>
    </source>
</evidence>
<dbReference type="Proteomes" id="UP000559027">
    <property type="component" value="Unassembled WGS sequence"/>
</dbReference>
<feature type="compositionally biased region" description="Basic residues" evidence="1">
    <location>
        <begin position="69"/>
        <end position="79"/>
    </location>
</feature>
<organism evidence="2 3">
    <name type="scientific">Leucocoprinus leucothites</name>
    <dbReference type="NCBI Taxonomy" id="201217"/>
    <lineage>
        <taxon>Eukaryota</taxon>
        <taxon>Fungi</taxon>
        <taxon>Dikarya</taxon>
        <taxon>Basidiomycota</taxon>
        <taxon>Agaricomycotina</taxon>
        <taxon>Agaricomycetes</taxon>
        <taxon>Agaricomycetidae</taxon>
        <taxon>Agaricales</taxon>
        <taxon>Agaricineae</taxon>
        <taxon>Agaricaceae</taxon>
        <taxon>Leucocoprinus</taxon>
    </lineage>
</organism>
<dbReference type="EMBL" id="JAACJO010000011">
    <property type="protein sequence ID" value="KAF5352679.1"/>
    <property type="molecule type" value="Genomic_DNA"/>
</dbReference>
<dbReference type="GO" id="GO:0005655">
    <property type="term" value="C:nucleolar ribonuclease P complex"/>
    <property type="evidence" value="ECO:0007669"/>
    <property type="project" value="TreeGrafter"/>
</dbReference>
<feature type="region of interest" description="Disordered" evidence="1">
    <location>
        <begin position="1"/>
        <end position="25"/>
    </location>
</feature>